<proteinExistence type="predicted"/>
<reference evidence="1 2" key="1">
    <citation type="submission" date="2022-03" db="EMBL/GenBank/DDBJ databases">
        <authorList>
            <person name="Nunn A."/>
            <person name="Chopra R."/>
            <person name="Nunn A."/>
            <person name="Contreras Garrido A."/>
        </authorList>
    </citation>
    <scope>NUCLEOTIDE SEQUENCE [LARGE SCALE GENOMIC DNA]</scope>
</reference>
<dbReference type="Proteomes" id="UP000836841">
    <property type="component" value="Chromosome 7"/>
</dbReference>
<evidence type="ECO:0000313" key="1">
    <source>
        <dbReference type="EMBL" id="CAH2078184.1"/>
    </source>
</evidence>
<gene>
    <name evidence="1" type="ORF">TAV2_LOCUS23045</name>
</gene>
<name>A0AAU9T1U5_THLAR</name>
<dbReference type="AlphaFoldDB" id="A0AAU9T1U5"/>
<accession>A0AAU9T1U5</accession>
<dbReference type="EMBL" id="OU466863">
    <property type="protein sequence ID" value="CAH2078184.1"/>
    <property type="molecule type" value="Genomic_DNA"/>
</dbReference>
<organism evidence="1 2">
    <name type="scientific">Thlaspi arvense</name>
    <name type="common">Field penny-cress</name>
    <dbReference type="NCBI Taxonomy" id="13288"/>
    <lineage>
        <taxon>Eukaryota</taxon>
        <taxon>Viridiplantae</taxon>
        <taxon>Streptophyta</taxon>
        <taxon>Embryophyta</taxon>
        <taxon>Tracheophyta</taxon>
        <taxon>Spermatophyta</taxon>
        <taxon>Magnoliopsida</taxon>
        <taxon>eudicotyledons</taxon>
        <taxon>Gunneridae</taxon>
        <taxon>Pentapetalae</taxon>
        <taxon>rosids</taxon>
        <taxon>malvids</taxon>
        <taxon>Brassicales</taxon>
        <taxon>Brassicaceae</taxon>
        <taxon>Thlaspideae</taxon>
        <taxon>Thlaspi</taxon>
    </lineage>
</organism>
<protein>
    <submittedName>
        <fullName evidence="1">Uncharacterized protein</fullName>
    </submittedName>
</protein>
<keyword evidence="2" id="KW-1185">Reference proteome</keyword>
<sequence>MYKRLICLVAMSSSKTFFLLTFSAVALILVAESYRETPLIEQEKEMETLLNHINKPAIKSFQAKFSLPTN</sequence>
<evidence type="ECO:0000313" key="2">
    <source>
        <dbReference type="Proteomes" id="UP000836841"/>
    </source>
</evidence>